<comment type="caution">
    <text evidence="3">The sequence shown here is derived from an EMBL/GenBank/DDBJ whole genome shotgun (WGS) entry which is preliminary data.</text>
</comment>
<organism evidence="3 4">
    <name type="scientific">Kribbella aluminosa</name>
    <dbReference type="NCBI Taxonomy" id="416017"/>
    <lineage>
        <taxon>Bacteria</taxon>
        <taxon>Bacillati</taxon>
        <taxon>Actinomycetota</taxon>
        <taxon>Actinomycetes</taxon>
        <taxon>Propionibacteriales</taxon>
        <taxon>Kribbellaceae</taxon>
        <taxon>Kribbella</taxon>
    </lineage>
</organism>
<dbReference type="InterPro" id="IPR013780">
    <property type="entry name" value="Glyco_hydro_b"/>
</dbReference>
<name>A0ABS4UJ06_9ACTN</name>
<keyword evidence="1" id="KW-0732">Signal</keyword>
<gene>
    <name evidence="3" type="ORF">JOF29_002682</name>
</gene>
<proteinExistence type="predicted"/>
<protein>
    <submittedName>
        <fullName evidence="3">Uncharacterized protein</fullName>
    </submittedName>
</protein>
<evidence type="ECO:0000313" key="4">
    <source>
        <dbReference type="Proteomes" id="UP000755585"/>
    </source>
</evidence>
<dbReference type="Pfam" id="PF13199">
    <property type="entry name" value="Glyco_hydro_66"/>
    <property type="match status" value="1"/>
</dbReference>
<evidence type="ECO:0000256" key="1">
    <source>
        <dbReference type="ARBA" id="ARBA00022729"/>
    </source>
</evidence>
<dbReference type="EMBL" id="JAGINT010000001">
    <property type="protein sequence ID" value="MBP2351599.1"/>
    <property type="molecule type" value="Genomic_DNA"/>
</dbReference>
<keyword evidence="4" id="KW-1185">Reference proteome</keyword>
<evidence type="ECO:0000313" key="3">
    <source>
        <dbReference type="EMBL" id="MBP2351599.1"/>
    </source>
</evidence>
<sequence length="337" mass="37776">MLAITHHQEVPVTFRSGGTSLSGQASTTGRLVVRQIADLTTGKKKTGGQEAPHDRRVLFSELSMRPPDAKRELAASVCSPSTLRSDAFDLLRWFHFLQRQFTPWERPFRSWQRQAGWRSTAEHQPCGRARTVWTAVRRGLDRTVLQLINLRDYHSDRWRDDMRPTPDPRPSTAETVKRYVPASAPATSVLRVASPDHAIWLDAAAAPPAREAFIRIEAGDNSFFSQVSTEPHAGSRRRPRRLLRRLPRFHRRRLWRRHNGGTGYASPQPGLPAPSNYGQTPSTAPWSGASTYLTPAAGNRGRPCIPRSRLPEGTASSSCLRGNVSRVINPSWLTFTP</sequence>
<reference evidence="3 4" key="1">
    <citation type="submission" date="2021-03" db="EMBL/GenBank/DDBJ databases">
        <title>Sequencing the genomes of 1000 actinobacteria strains.</title>
        <authorList>
            <person name="Klenk H.-P."/>
        </authorList>
    </citation>
    <scope>NUCLEOTIDE SEQUENCE [LARGE SCALE GENOMIC DNA]</scope>
    <source>
        <strain evidence="3 4">DSM 18824</strain>
    </source>
</reference>
<dbReference type="Gene3D" id="2.60.40.1180">
    <property type="entry name" value="Golgi alpha-mannosidase II"/>
    <property type="match status" value="1"/>
</dbReference>
<dbReference type="InterPro" id="IPR025092">
    <property type="entry name" value="Glyco_hydro_66"/>
</dbReference>
<feature type="region of interest" description="Disordered" evidence="2">
    <location>
        <begin position="258"/>
        <end position="304"/>
    </location>
</feature>
<dbReference type="Proteomes" id="UP000755585">
    <property type="component" value="Unassembled WGS sequence"/>
</dbReference>
<evidence type="ECO:0000256" key="2">
    <source>
        <dbReference type="SAM" id="MobiDB-lite"/>
    </source>
</evidence>
<feature type="compositionally biased region" description="Polar residues" evidence="2">
    <location>
        <begin position="276"/>
        <end position="293"/>
    </location>
</feature>
<accession>A0ABS4UJ06</accession>